<dbReference type="PANTHER" id="PTHR33678">
    <property type="entry name" value="BLL1576 PROTEIN"/>
    <property type="match status" value="1"/>
</dbReference>
<evidence type="ECO:0000259" key="1">
    <source>
        <dbReference type="Pfam" id="PF03050"/>
    </source>
</evidence>
<evidence type="ECO:0000313" key="2">
    <source>
        <dbReference type="EMBL" id="MBB5429771.1"/>
    </source>
</evidence>
<dbReference type="InterPro" id="IPR004291">
    <property type="entry name" value="Transposase_IS66_central"/>
</dbReference>
<dbReference type="PANTHER" id="PTHR33678:SF1">
    <property type="entry name" value="BLL1576 PROTEIN"/>
    <property type="match status" value="1"/>
</dbReference>
<reference evidence="2 3" key="1">
    <citation type="submission" date="2020-08" db="EMBL/GenBank/DDBJ databases">
        <title>Genomic Encyclopedia of Type Strains, Phase IV (KMG-V): Genome sequencing to study the core and pangenomes of soil and plant-associated prokaryotes.</title>
        <authorList>
            <person name="Whitman W."/>
        </authorList>
    </citation>
    <scope>NUCLEOTIDE SEQUENCE [LARGE SCALE GENOMIC DNA]</scope>
    <source>
        <strain evidence="2 3">JPY158</strain>
    </source>
</reference>
<dbReference type="EMBL" id="JACHDD010000052">
    <property type="protein sequence ID" value="MBB5429771.1"/>
    <property type="molecule type" value="Genomic_DNA"/>
</dbReference>
<dbReference type="Proteomes" id="UP000592780">
    <property type="component" value="Unassembled WGS sequence"/>
</dbReference>
<name>A0A7W8QHL8_PARAM</name>
<keyword evidence="3" id="KW-1185">Reference proteome</keyword>
<comment type="caution">
    <text evidence="2">The sequence shown here is derived from an EMBL/GenBank/DDBJ whole genome shotgun (WGS) entry which is preliminary data.</text>
</comment>
<dbReference type="InterPro" id="IPR052344">
    <property type="entry name" value="Transposase-related"/>
</dbReference>
<dbReference type="Pfam" id="PF03050">
    <property type="entry name" value="DDE_Tnp_IS66"/>
    <property type="match status" value="1"/>
</dbReference>
<accession>A0A7W8QHL8</accession>
<proteinExistence type="predicted"/>
<feature type="domain" description="Transposase IS66 central" evidence="1">
    <location>
        <begin position="1"/>
        <end position="42"/>
    </location>
</feature>
<gene>
    <name evidence="2" type="ORF">HDG40_007969</name>
</gene>
<protein>
    <recommendedName>
        <fullName evidence="1">Transposase IS66 central domain-containing protein</fullName>
    </recommendedName>
</protein>
<evidence type="ECO:0000313" key="3">
    <source>
        <dbReference type="Proteomes" id="UP000592780"/>
    </source>
</evidence>
<dbReference type="AlphaFoldDB" id="A0A7W8QHL8"/>
<sequence>RKGIHPRQHLESFNGTLQADAYGGYQAIYETGRVTEAACWAHYPELSFMPSQPASPLCGQLLRVADHGINLGSQREFRNARRFGVGFQGFALAG</sequence>
<feature type="non-terminal residue" evidence="2">
    <location>
        <position position="1"/>
    </location>
</feature>
<organism evidence="2 3">
    <name type="scientific">Paraburkholderia atlantica</name>
    <dbReference type="NCBI Taxonomy" id="2654982"/>
    <lineage>
        <taxon>Bacteria</taxon>
        <taxon>Pseudomonadati</taxon>
        <taxon>Pseudomonadota</taxon>
        <taxon>Betaproteobacteria</taxon>
        <taxon>Burkholderiales</taxon>
        <taxon>Burkholderiaceae</taxon>
        <taxon>Paraburkholderia</taxon>
    </lineage>
</organism>